<name>A0AAW1TCE9_9CHLO</name>
<evidence type="ECO:0008006" key="4">
    <source>
        <dbReference type="Google" id="ProtNLM"/>
    </source>
</evidence>
<protein>
    <recommendedName>
        <fullName evidence="4">Secreted protein</fullName>
    </recommendedName>
</protein>
<evidence type="ECO:0000313" key="2">
    <source>
        <dbReference type="EMBL" id="KAK9867169.1"/>
    </source>
</evidence>
<evidence type="ECO:0000313" key="3">
    <source>
        <dbReference type="Proteomes" id="UP001485043"/>
    </source>
</evidence>
<keyword evidence="3" id="KW-1185">Reference proteome</keyword>
<sequence>MIGRTSAGHSGAGSAWQMICAQVLLRLLWASEELAAKTCGPCLPGQRFMAAAALAAHKLPELSVACMDHVHRSSQRDCSPPNVWRITNMPGLPRDNDFNWRVTIFGHTSAFL</sequence>
<accession>A0AAW1TCE9</accession>
<dbReference type="Proteomes" id="UP001485043">
    <property type="component" value="Unassembled WGS sequence"/>
</dbReference>
<feature type="signal peptide" evidence="1">
    <location>
        <begin position="1"/>
        <end position="30"/>
    </location>
</feature>
<dbReference type="EMBL" id="JALJOV010000105">
    <property type="protein sequence ID" value="KAK9867169.1"/>
    <property type="molecule type" value="Genomic_DNA"/>
</dbReference>
<feature type="chain" id="PRO_5043665560" description="Secreted protein" evidence="1">
    <location>
        <begin position="31"/>
        <end position="112"/>
    </location>
</feature>
<evidence type="ECO:0000256" key="1">
    <source>
        <dbReference type="SAM" id="SignalP"/>
    </source>
</evidence>
<dbReference type="AlphaFoldDB" id="A0AAW1TCE9"/>
<gene>
    <name evidence="2" type="ORF">WJX84_011745</name>
</gene>
<organism evidence="2 3">
    <name type="scientific">Apatococcus fuscideae</name>
    <dbReference type="NCBI Taxonomy" id="2026836"/>
    <lineage>
        <taxon>Eukaryota</taxon>
        <taxon>Viridiplantae</taxon>
        <taxon>Chlorophyta</taxon>
        <taxon>core chlorophytes</taxon>
        <taxon>Trebouxiophyceae</taxon>
        <taxon>Chlorellales</taxon>
        <taxon>Chlorellaceae</taxon>
        <taxon>Apatococcus</taxon>
    </lineage>
</organism>
<reference evidence="2 3" key="1">
    <citation type="journal article" date="2024" name="Nat. Commun.">
        <title>Phylogenomics reveals the evolutionary origins of lichenization in chlorophyte algae.</title>
        <authorList>
            <person name="Puginier C."/>
            <person name="Libourel C."/>
            <person name="Otte J."/>
            <person name="Skaloud P."/>
            <person name="Haon M."/>
            <person name="Grisel S."/>
            <person name="Petersen M."/>
            <person name="Berrin J.G."/>
            <person name="Delaux P.M."/>
            <person name="Dal Grande F."/>
            <person name="Keller J."/>
        </authorList>
    </citation>
    <scope>NUCLEOTIDE SEQUENCE [LARGE SCALE GENOMIC DNA]</scope>
    <source>
        <strain evidence="2 3">SAG 2523</strain>
    </source>
</reference>
<keyword evidence="1" id="KW-0732">Signal</keyword>
<proteinExistence type="predicted"/>
<comment type="caution">
    <text evidence="2">The sequence shown here is derived from an EMBL/GenBank/DDBJ whole genome shotgun (WGS) entry which is preliminary data.</text>
</comment>